<keyword evidence="4" id="KW-0658">Purine biosynthesis</keyword>
<dbReference type="InterPro" id="IPR036477">
    <property type="entry name" value="Formyl_transf_N_sf"/>
</dbReference>
<evidence type="ECO:0000256" key="3">
    <source>
        <dbReference type="ARBA" id="ARBA00022679"/>
    </source>
</evidence>
<protein>
    <recommendedName>
        <fullName evidence="2">phosphoribosylglycinamide formyltransferase 1</fullName>
        <ecNumber evidence="2">2.1.2.2</ecNumber>
    </recommendedName>
</protein>
<proteinExistence type="predicted"/>
<dbReference type="Proteomes" id="UP001197247">
    <property type="component" value="Unassembled WGS sequence"/>
</dbReference>
<dbReference type="SUPFAM" id="SSF53328">
    <property type="entry name" value="Formyltransferase"/>
    <property type="match status" value="1"/>
</dbReference>
<feature type="domain" description="Formyl transferase N-terminal" evidence="5">
    <location>
        <begin position="20"/>
        <end position="198"/>
    </location>
</feature>
<dbReference type="RefSeq" id="WP_214156344.1">
    <property type="nucleotide sequence ID" value="NZ_JAHBAY010000005.1"/>
</dbReference>
<reference evidence="6 7" key="1">
    <citation type="submission" date="2021-05" db="EMBL/GenBank/DDBJ databases">
        <title>Kineosporia and Streptomyces sp. nov. two new marine actinobacteria isolated from Coral.</title>
        <authorList>
            <person name="Buangrab K."/>
            <person name="Sutthacheep M."/>
            <person name="Yeemin T."/>
            <person name="Harunari E."/>
            <person name="Igarashi Y."/>
            <person name="Kanchanasin P."/>
            <person name="Tanasupawat S."/>
            <person name="Phongsopitanun W."/>
        </authorList>
    </citation>
    <scope>NUCLEOTIDE SEQUENCE [LARGE SCALE GENOMIC DNA]</scope>
    <source>
        <strain evidence="6 7">J2-2</strain>
    </source>
</reference>
<organism evidence="6 7">
    <name type="scientific">Kineosporia corallincola</name>
    <dbReference type="NCBI Taxonomy" id="2835133"/>
    <lineage>
        <taxon>Bacteria</taxon>
        <taxon>Bacillati</taxon>
        <taxon>Actinomycetota</taxon>
        <taxon>Actinomycetes</taxon>
        <taxon>Kineosporiales</taxon>
        <taxon>Kineosporiaceae</taxon>
        <taxon>Kineosporia</taxon>
    </lineage>
</organism>
<dbReference type="Gene3D" id="3.40.50.170">
    <property type="entry name" value="Formyl transferase, N-terminal domain"/>
    <property type="match status" value="1"/>
</dbReference>
<dbReference type="PANTHER" id="PTHR43369:SF2">
    <property type="entry name" value="PHOSPHORIBOSYLGLYCINAMIDE FORMYLTRANSFERASE"/>
    <property type="match status" value="1"/>
</dbReference>
<comment type="pathway">
    <text evidence="1">Purine metabolism; IMP biosynthesis via de novo pathway; N(2)-formyl-N(1)-(5-phospho-D-ribosyl)glycinamide from N(1)-(5-phospho-D-ribosyl)glycinamide (10-formyl THF route): step 1/1.</text>
</comment>
<evidence type="ECO:0000256" key="2">
    <source>
        <dbReference type="ARBA" id="ARBA00012254"/>
    </source>
</evidence>
<keyword evidence="3" id="KW-0808">Transferase</keyword>
<name>A0ABS5TIL2_9ACTN</name>
<accession>A0ABS5TIL2</accession>
<dbReference type="EMBL" id="JAHBAY010000005">
    <property type="protein sequence ID" value="MBT0770051.1"/>
    <property type="molecule type" value="Genomic_DNA"/>
</dbReference>
<gene>
    <name evidence="6" type="ORF">KIH74_14020</name>
</gene>
<evidence type="ECO:0000259" key="5">
    <source>
        <dbReference type="Pfam" id="PF00551"/>
    </source>
</evidence>
<dbReference type="EC" id="2.1.2.2" evidence="2"/>
<evidence type="ECO:0000256" key="1">
    <source>
        <dbReference type="ARBA" id="ARBA00005054"/>
    </source>
</evidence>
<dbReference type="InterPro" id="IPR002376">
    <property type="entry name" value="Formyl_transf_N"/>
</dbReference>
<keyword evidence="7" id="KW-1185">Reference proteome</keyword>
<sequence length="283" mass="30534">MPEPPAAPKPLLAGRSRPLRIAVLVSSTGANLGTLCRLAAQRPDVVRVVLVASDRRNAPALDVARAQGIPAWPGDFTAQCGSWAQCRSHGERAAYRRQARAFHDRLTDRLEEFGDREGEIDLVVLAYHRWIHGRLLETFAGRVINQHPGDLTRLSRSGERQLIGLDPVGCALRAGADATRTSTFLVDDSHDGGAVLVQGPLTPYRGPRPVTDADVVRHELRQKEVSDRPALRAAVLGLAEGRFALDPVARHRDGSTVVHLDGRPTALGGLRLAAGRTPTAEAV</sequence>
<dbReference type="Pfam" id="PF00551">
    <property type="entry name" value="Formyl_trans_N"/>
    <property type="match status" value="1"/>
</dbReference>
<evidence type="ECO:0000313" key="7">
    <source>
        <dbReference type="Proteomes" id="UP001197247"/>
    </source>
</evidence>
<evidence type="ECO:0000256" key="4">
    <source>
        <dbReference type="ARBA" id="ARBA00022755"/>
    </source>
</evidence>
<evidence type="ECO:0000313" key="6">
    <source>
        <dbReference type="EMBL" id="MBT0770051.1"/>
    </source>
</evidence>
<dbReference type="PANTHER" id="PTHR43369">
    <property type="entry name" value="PHOSPHORIBOSYLGLYCINAMIDE FORMYLTRANSFERASE"/>
    <property type="match status" value="1"/>
</dbReference>
<comment type="caution">
    <text evidence="6">The sequence shown here is derived from an EMBL/GenBank/DDBJ whole genome shotgun (WGS) entry which is preliminary data.</text>
</comment>